<organism evidence="1 2">
    <name type="scientific">Roseburia zhanii</name>
    <dbReference type="NCBI Taxonomy" id="2763064"/>
    <lineage>
        <taxon>Bacteria</taxon>
        <taxon>Bacillati</taxon>
        <taxon>Bacillota</taxon>
        <taxon>Clostridia</taxon>
        <taxon>Lachnospirales</taxon>
        <taxon>Lachnospiraceae</taxon>
        <taxon>Roseburia</taxon>
    </lineage>
</organism>
<name>A0A923RTJ2_9FIRM</name>
<dbReference type="InterPro" id="IPR027417">
    <property type="entry name" value="P-loop_NTPase"/>
</dbReference>
<keyword evidence="1" id="KW-0808">Transferase</keyword>
<dbReference type="SUPFAM" id="SSF52540">
    <property type="entry name" value="P-loop containing nucleoside triphosphate hydrolases"/>
    <property type="match status" value="1"/>
</dbReference>
<dbReference type="GO" id="GO:0016301">
    <property type="term" value="F:kinase activity"/>
    <property type="evidence" value="ECO:0007669"/>
    <property type="project" value="UniProtKB-KW"/>
</dbReference>
<sequence length="210" mass="23898">MKNYVITIARGYGSGGKEIAQKLSDRLGIPWYERQILTMASEESGIAEGLFAESDEKLVGHKFSMLLGSMPNKYVVDPNSPKFVKSDNLFHIQSELIKSLARTESCIIVGKAANMVLKDFDNVISVYIEAPRKACVESITRKLGISEKEAHKLISETDKYRYDYYKYYTHGKDWRDPVAYDMTINSDRVGRDKAVDLICQYRKIKFGEDA</sequence>
<keyword evidence="1" id="KW-0418">Kinase</keyword>
<dbReference type="EMBL" id="JACOPH010000004">
    <property type="protein sequence ID" value="MBC5713920.1"/>
    <property type="molecule type" value="Genomic_DNA"/>
</dbReference>
<dbReference type="Pfam" id="PF13189">
    <property type="entry name" value="Cytidylate_kin2"/>
    <property type="match status" value="1"/>
</dbReference>
<dbReference type="Gene3D" id="3.40.50.300">
    <property type="entry name" value="P-loop containing nucleotide triphosphate hydrolases"/>
    <property type="match status" value="1"/>
</dbReference>
<gene>
    <name evidence="1" type="ORF">H8S17_06785</name>
</gene>
<comment type="caution">
    <text evidence="1">The sequence shown here is derived from an EMBL/GenBank/DDBJ whole genome shotgun (WGS) entry which is preliminary data.</text>
</comment>
<accession>A0A923RTJ2</accession>
<keyword evidence="2" id="KW-1185">Reference proteome</keyword>
<proteinExistence type="predicted"/>
<protein>
    <submittedName>
        <fullName evidence="1">Cytidylate kinase-like family protein</fullName>
    </submittedName>
</protein>
<dbReference type="RefSeq" id="WP_186866708.1">
    <property type="nucleotide sequence ID" value="NZ_JACOPH010000004.1"/>
</dbReference>
<dbReference type="Proteomes" id="UP000606720">
    <property type="component" value="Unassembled WGS sequence"/>
</dbReference>
<reference evidence="1" key="1">
    <citation type="submission" date="2020-08" db="EMBL/GenBank/DDBJ databases">
        <title>Genome public.</title>
        <authorList>
            <person name="Liu C."/>
            <person name="Sun Q."/>
        </authorList>
    </citation>
    <scope>NUCLEOTIDE SEQUENCE</scope>
    <source>
        <strain evidence="1">BX1005</strain>
    </source>
</reference>
<dbReference type="AlphaFoldDB" id="A0A923RTJ2"/>
<evidence type="ECO:0000313" key="2">
    <source>
        <dbReference type="Proteomes" id="UP000606720"/>
    </source>
</evidence>
<evidence type="ECO:0000313" key="1">
    <source>
        <dbReference type="EMBL" id="MBC5713920.1"/>
    </source>
</evidence>